<dbReference type="Gene3D" id="3.30.230.10">
    <property type="match status" value="1"/>
</dbReference>
<dbReference type="KEGG" id="bcc:BCc_006"/>
<dbReference type="STRING" id="372461.BCc_006"/>
<dbReference type="InterPro" id="IPR014721">
    <property type="entry name" value="Ribsml_uS5_D2-typ_fold_subgr"/>
</dbReference>
<dbReference type="InterPro" id="IPR020568">
    <property type="entry name" value="Ribosomal_Su5_D2-typ_SF"/>
</dbReference>
<comment type="subunit">
    <text evidence="6">Consists of a catalytic RNA component (M1 or rnpB) and a protein subunit.</text>
</comment>
<keyword evidence="2 6" id="KW-0540">Nuclease</keyword>
<organism evidence="8 9">
    <name type="scientific">Buchnera aphidicola subsp. Cinara cedri (strain Cc)</name>
    <dbReference type="NCBI Taxonomy" id="372461"/>
    <lineage>
        <taxon>Bacteria</taxon>
        <taxon>Pseudomonadati</taxon>
        <taxon>Pseudomonadota</taxon>
        <taxon>Gammaproteobacteria</taxon>
        <taxon>Enterobacterales</taxon>
        <taxon>Erwiniaceae</taxon>
        <taxon>Buchnera</taxon>
    </lineage>
</organism>
<dbReference type="GO" id="GO:0001682">
    <property type="term" value="P:tRNA 5'-leader removal"/>
    <property type="evidence" value="ECO:0007669"/>
    <property type="project" value="UniProtKB-UniRule"/>
</dbReference>
<dbReference type="NCBIfam" id="TIGR00188">
    <property type="entry name" value="rnpA"/>
    <property type="match status" value="1"/>
</dbReference>
<evidence type="ECO:0000256" key="5">
    <source>
        <dbReference type="ARBA" id="ARBA00022884"/>
    </source>
</evidence>
<gene>
    <name evidence="6 8" type="primary">rnpA</name>
    <name evidence="8" type="ordered locus">BCc_006</name>
</gene>
<dbReference type="OrthoDB" id="9796422at2"/>
<dbReference type="PANTHER" id="PTHR33992:SF1">
    <property type="entry name" value="RIBONUCLEASE P PROTEIN COMPONENT"/>
    <property type="match status" value="1"/>
</dbReference>
<dbReference type="RefSeq" id="WP_011672411.1">
    <property type="nucleotide sequence ID" value="NC_008513.1"/>
</dbReference>
<dbReference type="EC" id="3.1.26.5" evidence="6 7"/>
<evidence type="ECO:0000313" key="8">
    <source>
        <dbReference type="EMBL" id="ABJ90492.1"/>
    </source>
</evidence>
<comment type="similarity">
    <text evidence="6">Belongs to the RnpA family.</text>
</comment>
<dbReference type="GO" id="GO:0004526">
    <property type="term" value="F:ribonuclease P activity"/>
    <property type="evidence" value="ECO:0007669"/>
    <property type="project" value="UniProtKB-UniRule"/>
</dbReference>
<keyword evidence="5 6" id="KW-0694">RNA-binding</keyword>
<dbReference type="Proteomes" id="UP000000669">
    <property type="component" value="Chromosome"/>
</dbReference>
<evidence type="ECO:0000256" key="7">
    <source>
        <dbReference type="NCBIfam" id="TIGR00188"/>
    </source>
</evidence>
<evidence type="ECO:0000256" key="6">
    <source>
        <dbReference type="HAMAP-Rule" id="MF_00227"/>
    </source>
</evidence>
<dbReference type="GO" id="GO:0030677">
    <property type="term" value="C:ribonuclease P complex"/>
    <property type="evidence" value="ECO:0007669"/>
    <property type="project" value="TreeGrafter"/>
</dbReference>
<evidence type="ECO:0000256" key="4">
    <source>
        <dbReference type="ARBA" id="ARBA00022801"/>
    </source>
</evidence>
<dbReference type="PANTHER" id="PTHR33992">
    <property type="entry name" value="RIBONUCLEASE P PROTEIN COMPONENT"/>
    <property type="match status" value="1"/>
</dbReference>
<evidence type="ECO:0000256" key="1">
    <source>
        <dbReference type="ARBA" id="ARBA00022694"/>
    </source>
</evidence>
<dbReference type="Pfam" id="PF00825">
    <property type="entry name" value="Ribonuclease_P"/>
    <property type="match status" value="1"/>
</dbReference>
<dbReference type="HAMAP" id="MF_00227">
    <property type="entry name" value="RNase_P"/>
    <property type="match status" value="1"/>
</dbReference>
<keyword evidence="3 6" id="KW-0255">Endonuclease</keyword>
<evidence type="ECO:0000313" key="9">
    <source>
        <dbReference type="Proteomes" id="UP000000669"/>
    </source>
</evidence>
<dbReference type="InterPro" id="IPR000100">
    <property type="entry name" value="RNase_P"/>
</dbReference>
<dbReference type="eggNOG" id="COG0594">
    <property type="taxonomic scope" value="Bacteria"/>
</dbReference>
<proteinExistence type="inferred from homology"/>
<dbReference type="GO" id="GO:0042781">
    <property type="term" value="F:3'-tRNA processing endoribonuclease activity"/>
    <property type="evidence" value="ECO:0007669"/>
    <property type="project" value="TreeGrafter"/>
</dbReference>
<comment type="function">
    <text evidence="6">RNaseP catalyzes the removal of the 5'-leader sequence from pre-tRNA to produce the mature 5'-terminus. It can also cleave other RNA substrates such as 4.5S RNA. The protein component plays an auxiliary but essential role in vivo by binding to the 5'-leader sequence and broadening the substrate specificity of the ribozyme.</text>
</comment>
<sequence length="114" mass="14291">MSQFSFHKKLRFISNTKFYFTCNKKNKIYTKNFVLLANFNFLNFPRLSISISKKNIKKSHDRNRIKRIIRESFRLFQNNLKYMDFFFDCKKNVHLYDNKIIFYFLRKLWFMKKN</sequence>
<keyword evidence="9" id="KW-1185">Reference proteome</keyword>
<dbReference type="GO" id="GO:0000049">
    <property type="term" value="F:tRNA binding"/>
    <property type="evidence" value="ECO:0007669"/>
    <property type="project" value="UniProtKB-UniRule"/>
</dbReference>
<evidence type="ECO:0000256" key="3">
    <source>
        <dbReference type="ARBA" id="ARBA00022759"/>
    </source>
</evidence>
<dbReference type="HOGENOM" id="CLU_117179_11_0_6"/>
<comment type="catalytic activity">
    <reaction evidence="6">
        <text>Endonucleolytic cleavage of RNA, removing 5'-extranucleotides from tRNA precursor.</text>
        <dbReference type="EC" id="3.1.26.5"/>
    </reaction>
</comment>
<reference evidence="8 9" key="1">
    <citation type="journal article" date="2006" name="Science">
        <title>A small microbial genome: the end of a long symbiotic relationship?</title>
        <authorList>
            <person name="Perez-Brocal V."/>
            <person name="Gil R."/>
            <person name="Ramos S."/>
            <person name="Lamelas A."/>
            <person name="Postigo M."/>
            <person name="Michelena J.M."/>
            <person name="Silva F.J."/>
            <person name="Moya A."/>
            <person name="Latorre A."/>
        </authorList>
    </citation>
    <scope>NUCLEOTIDE SEQUENCE [LARGE SCALE GENOMIC DNA]</scope>
    <source>
        <strain evidence="9">Cc</strain>
    </source>
</reference>
<dbReference type="SUPFAM" id="SSF54211">
    <property type="entry name" value="Ribosomal protein S5 domain 2-like"/>
    <property type="match status" value="1"/>
</dbReference>
<name>Q058F7_BUCCC</name>
<dbReference type="AlphaFoldDB" id="Q058F7"/>
<keyword evidence="1 6" id="KW-0819">tRNA processing</keyword>
<evidence type="ECO:0000256" key="2">
    <source>
        <dbReference type="ARBA" id="ARBA00022722"/>
    </source>
</evidence>
<accession>Q058F7</accession>
<keyword evidence="4 6" id="KW-0378">Hydrolase</keyword>
<protein>
    <recommendedName>
        <fullName evidence="6 7">Ribonuclease P protein component</fullName>
        <shortName evidence="6">RNase P protein</shortName>
        <shortName evidence="6">RNaseP protein</shortName>
        <ecNumber evidence="6 7">3.1.26.5</ecNumber>
    </recommendedName>
    <alternativeName>
        <fullName evidence="6">Protein C5</fullName>
    </alternativeName>
</protein>
<dbReference type="EMBL" id="CP000263">
    <property type="protein sequence ID" value="ABJ90492.1"/>
    <property type="molecule type" value="Genomic_DNA"/>
</dbReference>